<feature type="region of interest" description="Disordered" evidence="3">
    <location>
        <begin position="77"/>
        <end position="100"/>
    </location>
</feature>
<evidence type="ECO:0000259" key="4">
    <source>
        <dbReference type="PROSITE" id="PS51740"/>
    </source>
</evidence>
<evidence type="ECO:0000256" key="3">
    <source>
        <dbReference type="SAM" id="MobiDB-lite"/>
    </source>
</evidence>
<dbReference type="SUPFAM" id="SSF89447">
    <property type="entry name" value="AbrB/MazE/MraZ-like"/>
    <property type="match status" value="1"/>
</dbReference>
<dbReference type="SMART" id="SM00966">
    <property type="entry name" value="SpoVT_AbrB"/>
    <property type="match status" value="1"/>
</dbReference>
<evidence type="ECO:0000256" key="2">
    <source>
        <dbReference type="PROSITE-ProRule" id="PRU01076"/>
    </source>
</evidence>
<proteinExistence type="inferred from homology"/>
<keyword evidence="6" id="KW-1185">Reference proteome</keyword>
<dbReference type="AlphaFoldDB" id="A0A839ADD6"/>
<sequence>MTRPDTARKVSIFRNNRNQAIRLPKDFEFQGVTELTIERQGDTIVLRPVRPDWRSFMEEPPSDTDFLVERPDVIEEGRFSLDDDGETNRREALRTRQEKK</sequence>
<dbReference type="InterPro" id="IPR051734">
    <property type="entry name" value="VapB_TA_antitoxins"/>
</dbReference>
<accession>A0A839ADD6</accession>
<protein>
    <submittedName>
        <fullName evidence="5">AbrB/MazE/SpoVT family DNA-binding domain-containing protein</fullName>
    </submittedName>
</protein>
<reference evidence="5 6" key="1">
    <citation type="submission" date="2020-07" db="EMBL/GenBank/DDBJ databases">
        <title>Stappia sp., F7233, whole genome shotgun sequencing project.</title>
        <authorList>
            <person name="Jiang S."/>
            <person name="Liu Z.W."/>
            <person name="Du Z.J."/>
        </authorList>
    </citation>
    <scope>NUCLEOTIDE SEQUENCE [LARGE SCALE GENOMIC DNA]</scope>
    <source>
        <strain evidence="5 6">F7233</strain>
    </source>
</reference>
<comment type="caution">
    <text evidence="5">The sequence shown here is derived from an EMBL/GenBank/DDBJ whole genome shotgun (WGS) entry which is preliminary data.</text>
</comment>
<dbReference type="NCBIfam" id="NF040493">
    <property type="entry name" value="TA_anti_VapB"/>
    <property type="match status" value="1"/>
</dbReference>
<dbReference type="GO" id="GO:0003677">
    <property type="term" value="F:DNA binding"/>
    <property type="evidence" value="ECO:0007669"/>
    <property type="project" value="UniProtKB-UniRule"/>
</dbReference>
<evidence type="ECO:0000256" key="1">
    <source>
        <dbReference type="ARBA" id="ARBA00007924"/>
    </source>
</evidence>
<dbReference type="Gene3D" id="2.10.260.10">
    <property type="match status" value="1"/>
</dbReference>
<evidence type="ECO:0000313" key="6">
    <source>
        <dbReference type="Proteomes" id="UP000541109"/>
    </source>
</evidence>
<comment type="similarity">
    <text evidence="1">Belongs to the VapB family.</text>
</comment>
<name>A0A839ADD6_9HYPH</name>
<dbReference type="Pfam" id="PF04014">
    <property type="entry name" value="MazE_antitoxin"/>
    <property type="match status" value="1"/>
</dbReference>
<gene>
    <name evidence="5" type="ORF">H2509_06860</name>
</gene>
<dbReference type="PROSITE" id="PS51740">
    <property type="entry name" value="SPOVT_ABRB"/>
    <property type="match status" value="1"/>
</dbReference>
<dbReference type="InterPro" id="IPR037914">
    <property type="entry name" value="SpoVT-AbrB_sf"/>
</dbReference>
<feature type="domain" description="SpoVT-AbrB" evidence="4">
    <location>
        <begin position="10"/>
        <end position="51"/>
    </location>
</feature>
<keyword evidence="2 5" id="KW-0238">DNA-binding</keyword>
<dbReference type="InterPro" id="IPR047976">
    <property type="entry name" value="Anti_VapB2-like"/>
</dbReference>
<dbReference type="PANTHER" id="PTHR37550">
    <property type="entry name" value="ANTITOXIN VAPB1"/>
    <property type="match status" value="1"/>
</dbReference>
<dbReference type="InterPro" id="IPR007159">
    <property type="entry name" value="SpoVT-AbrB_dom"/>
</dbReference>
<dbReference type="EMBL" id="JACFXV010000043">
    <property type="protein sequence ID" value="MBA5776847.1"/>
    <property type="molecule type" value="Genomic_DNA"/>
</dbReference>
<dbReference type="PANTHER" id="PTHR37550:SF3">
    <property type="entry name" value="ANTITOXIN VAPB1"/>
    <property type="match status" value="1"/>
</dbReference>
<organism evidence="5 6">
    <name type="scientific">Stappia albiluteola</name>
    <dbReference type="NCBI Taxonomy" id="2758565"/>
    <lineage>
        <taxon>Bacteria</taxon>
        <taxon>Pseudomonadati</taxon>
        <taxon>Pseudomonadota</taxon>
        <taxon>Alphaproteobacteria</taxon>
        <taxon>Hyphomicrobiales</taxon>
        <taxon>Stappiaceae</taxon>
        <taxon>Stappia</taxon>
    </lineage>
</organism>
<dbReference type="Proteomes" id="UP000541109">
    <property type="component" value="Unassembled WGS sequence"/>
</dbReference>
<dbReference type="RefSeq" id="WP_182163590.1">
    <property type="nucleotide sequence ID" value="NZ_JACFXV010000043.1"/>
</dbReference>
<evidence type="ECO:0000313" key="5">
    <source>
        <dbReference type="EMBL" id="MBA5776847.1"/>
    </source>
</evidence>